<comment type="subcellular location">
    <subcellularLocation>
        <location evidence="1">Membrane</location>
        <topology evidence="1">Multi-pass membrane protein</topology>
    </subcellularLocation>
</comment>
<evidence type="ECO:0000256" key="11">
    <source>
        <dbReference type="SAM" id="Phobius"/>
    </source>
</evidence>
<geneLocation type="mitochondrion" evidence="12"/>
<dbReference type="EMBL" id="KT780691">
    <property type="protein sequence ID" value="ALO71115.1"/>
    <property type="molecule type" value="Genomic_DNA"/>
</dbReference>
<dbReference type="AlphaFoldDB" id="A0A0S2M8W9"/>
<keyword evidence="5" id="KW-1278">Translocase</keyword>
<protein>
    <recommendedName>
        <fullName evidence="3">NADH-ubiquinone oxidoreductase chain 4L</fullName>
    </recommendedName>
    <alternativeName>
        <fullName evidence="9">NADH dehydrogenase subunit 4L</fullName>
    </alternativeName>
</protein>
<feature type="transmembrane region" description="Helical" evidence="11">
    <location>
        <begin position="16"/>
        <end position="39"/>
    </location>
</feature>
<keyword evidence="12" id="KW-0496">Mitochondrion</keyword>
<evidence type="ECO:0000256" key="2">
    <source>
        <dbReference type="ARBA" id="ARBA00010519"/>
    </source>
</evidence>
<gene>
    <name evidence="12" type="primary">nad4l</name>
</gene>
<dbReference type="GO" id="GO:0008137">
    <property type="term" value="F:NADH dehydrogenase (ubiquinone) activity"/>
    <property type="evidence" value="ECO:0007669"/>
    <property type="project" value="UniProtKB-EC"/>
</dbReference>
<evidence type="ECO:0000256" key="8">
    <source>
        <dbReference type="ARBA" id="ARBA00023136"/>
    </source>
</evidence>
<keyword evidence="8 11" id="KW-0472">Membrane</keyword>
<dbReference type="GO" id="GO:0016020">
    <property type="term" value="C:membrane"/>
    <property type="evidence" value="ECO:0007669"/>
    <property type="project" value="UniProtKB-SubCell"/>
</dbReference>
<reference evidence="12" key="1">
    <citation type="submission" date="2015-09" db="EMBL/GenBank/DDBJ databases">
        <title>Staphyliniformia phylogenetics from de novo mitogenomic assemblies.</title>
        <authorList>
            <person name="Favreau E.A."/>
            <person name="Linard B."/>
            <person name="Vogler A.P."/>
        </authorList>
    </citation>
    <scope>NUCLEOTIDE SEQUENCE</scope>
</reference>
<feature type="transmembrane region" description="Helical" evidence="11">
    <location>
        <begin position="45"/>
        <end position="70"/>
    </location>
</feature>
<evidence type="ECO:0000256" key="6">
    <source>
        <dbReference type="ARBA" id="ARBA00022989"/>
    </source>
</evidence>
<organism evidence="12">
    <name type="scientific">Pselaphinae sp. 10 EF-2015</name>
    <dbReference type="NCBI Taxonomy" id="1756854"/>
    <lineage>
        <taxon>Eukaryota</taxon>
        <taxon>Metazoa</taxon>
        <taxon>Ecdysozoa</taxon>
        <taxon>Arthropoda</taxon>
        <taxon>Hexapoda</taxon>
        <taxon>Insecta</taxon>
        <taxon>Pterygota</taxon>
        <taxon>Neoptera</taxon>
        <taxon>Endopterygota</taxon>
        <taxon>Coleoptera</taxon>
        <taxon>Polyphaga</taxon>
        <taxon>Staphyliniformia</taxon>
        <taxon>Staphylinidae</taxon>
        <taxon>Omaliinae group</taxon>
        <taxon>Pselaphinae</taxon>
    </lineage>
</organism>
<proteinExistence type="inferred from homology"/>
<evidence type="ECO:0000256" key="7">
    <source>
        <dbReference type="ARBA" id="ARBA00023027"/>
    </source>
</evidence>
<keyword evidence="4 11" id="KW-0812">Transmembrane</keyword>
<keyword evidence="6 11" id="KW-1133">Transmembrane helix</keyword>
<evidence type="ECO:0000256" key="3">
    <source>
        <dbReference type="ARBA" id="ARBA00016612"/>
    </source>
</evidence>
<comment type="similarity">
    <text evidence="2">Belongs to the complex I subunit 4L family.</text>
</comment>
<dbReference type="Pfam" id="PF00420">
    <property type="entry name" value="Oxidored_q2"/>
    <property type="match status" value="1"/>
</dbReference>
<sequence>MFLMSLLIFSLKRKHLLLLLLSLELIVLSLYINMFFMLMEFGLEFYMLMIFLIMSVCEGVLGLSLLVYLVRTHSSDYMSSLNILW</sequence>
<evidence type="ECO:0000256" key="5">
    <source>
        <dbReference type="ARBA" id="ARBA00022967"/>
    </source>
</evidence>
<dbReference type="InterPro" id="IPR039428">
    <property type="entry name" value="NUOK/Mnh_C1-like"/>
</dbReference>
<accession>A0A0S2M8W9</accession>
<evidence type="ECO:0000313" key="12">
    <source>
        <dbReference type="EMBL" id="ALO71115.1"/>
    </source>
</evidence>
<keyword evidence="7" id="KW-0520">NAD</keyword>
<evidence type="ECO:0000256" key="4">
    <source>
        <dbReference type="ARBA" id="ARBA00022692"/>
    </source>
</evidence>
<evidence type="ECO:0000256" key="10">
    <source>
        <dbReference type="ARBA" id="ARBA00049551"/>
    </source>
</evidence>
<dbReference type="Gene3D" id="1.10.287.3510">
    <property type="match status" value="1"/>
</dbReference>
<comment type="catalytic activity">
    <reaction evidence="10">
        <text>a ubiquinone + NADH + 5 H(+)(in) = a ubiquinol + NAD(+) + 4 H(+)(out)</text>
        <dbReference type="Rhea" id="RHEA:29091"/>
        <dbReference type="Rhea" id="RHEA-COMP:9565"/>
        <dbReference type="Rhea" id="RHEA-COMP:9566"/>
        <dbReference type="ChEBI" id="CHEBI:15378"/>
        <dbReference type="ChEBI" id="CHEBI:16389"/>
        <dbReference type="ChEBI" id="CHEBI:17976"/>
        <dbReference type="ChEBI" id="CHEBI:57540"/>
        <dbReference type="ChEBI" id="CHEBI:57945"/>
        <dbReference type="EC" id="7.1.1.2"/>
    </reaction>
</comment>
<evidence type="ECO:0000256" key="9">
    <source>
        <dbReference type="ARBA" id="ARBA00031586"/>
    </source>
</evidence>
<name>A0A0S2M8W9_9COLE</name>
<evidence type="ECO:0000256" key="1">
    <source>
        <dbReference type="ARBA" id="ARBA00004141"/>
    </source>
</evidence>